<dbReference type="InterPro" id="IPR000182">
    <property type="entry name" value="GNAT_dom"/>
</dbReference>
<dbReference type="PROSITE" id="PS51186">
    <property type="entry name" value="GNAT"/>
    <property type="match status" value="1"/>
</dbReference>
<proteinExistence type="predicted"/>
<keyword evidence="3" id="KW-1185">Reference proteome</keyword>
<organism evidence="2 3">
    <name type="scientific">Sulfitobacter albidus</name>
    <dbReference type="NCBI Taxonomy" id="2829501"/>
    <lineage>
        <taxon>Bacteria</taxon>
        <taxon>Pseudomonadati</taxon>
        <taxon>Pseudomonadota</taxon>
        <taxon>Alphaproteobacteria</taxon>
        <taxon>Rhodobacterales</taxon>
        <taxon>Roseobacteraceae</taxon>
        <taxon>Sulfitobacter</taxon>
    </lineage>
</organism>
<feature type="domain" description="N-acetyltransferase" evidence="1">
    <location>
        <begin position="15"/>
        <end position="170"/>
    </location>
</feature>
<dbReference type="EMBL" id="CP073581">
    <property type="protein sequence ID" value="QUJ75796.1"/>
    <property type="molecule type" value="Genomic_DNA"/>
</dbReference>
<dbReference type="Pfam" id="PF13302">
    <property type="entry name" value="Acetyltransf_3"/>
    <property type="match status" value="1"/>
</dbReference>
<sequence length="172" mass="18562">MTAAHNIPTVETDRLILRAPALADLPALTEFFASERSRFVGGPRDAFAASRGMMAIFGSWALHGFGMWYIAERASDAFLGATGILFAPGWDEPELAWYVTEEAEGRGIASEAVTAARAYAARHLRLDRVASYPAPDNARSIALATRLGATFERPGTLMGAPCHVYRHPQVAA</sequence>
<dbReference type="KEGG" id="sual:KDD17_12690"/>
<accession>A0A975JC82</accession>
<name>A0A975JC82_9RHOB</name>
<dbReference type="InterPro" id="IPR016181">
    <property type="entry name" value="Acyl_CoA_acyltransferase"/>
</dbReference>
<dbReference type="RefSeq" id="WP_212703996.1">
    <property type="nucleotide sequence ID" value="NZ_CP073581.1"/>
</dbReference>
<protein>
    <submittedName>
        <fullName evidence="2">GNAT family N-acetyltransferase</fullName>
    </submittedName>
</protein>
<dbReference type="SUPFAM" id="SSF55729">
    <property type="entry name" value="Acyl-CoA N-acyltransferases (Nat)"/>
    <property type="match status" value="1"/>
</dbReference>
<dbReference type="InterPro" id="IPR051531">
    <property type="entry name" value="N-acetyltransferase"/>
</dbReference>
<dbReference type="Proteomes" id="UP000683291">
    <property type="component" value="Chromosome 1"/>
</dbReference>
<dbReference type="PANTHER" id="PTHR43792">
    <property type="entry name" value="GNAT FAMILY, PUTATIVE (AFU_ORTHOLOGUE AFUA_3G00765)-RELATED-RELATED"/>
    <property type="match status" value="1"/>
</dbReference>
<evidence type="ECO:0000313" key="2">
    <source>
        <dbReference type="EMBL" id="QUJ75796.1"/>
    </source>
</evidence>
<dbReference type="GO" id="GO:0016747">
    <property type="term" value="F:acyltransferase activity, transferring groups other than amino-acyl groups"/>
    <property type="evidence" value="ECO:0007669"/>
    <property type="project" value="InterPro"/>
</dbReference>
<dbReference type="PANTHER" id="PTHR43792:SF1">
    <property type="entry name" value="N-ACETYLTRANSFERASE DOMAIN-CONTAINING PROTEIN"/>
    <property type="match status" value="1"/>
</dbReference>
<evidence type="ECO:0000259" key="1">
    <source>
        <dbReference type="PROSITE" id="PS51186"/>
    </source>
</evidence>
<gene>
    <name evidence="2" type="ORF">KDD17_12690</name>
</gene>
<dbReference type="Gene3D" id="3.40.630.30">
    <property type="match status" value="1"/>
</dbReference>
<dbReference type="AlphaFoldDB" id="A0A975JC82"/>
<evidence type="ECO:0000313" key="3">
    <source>
        <dbReference type="Proteomes" id="UP000683291"/>
    </source>
</evidence>
<reference evidence="2" key="1">
    <citation type="submission" date="2021-04" db="EMBL/GenBank/DDBJ databases">
        <title>Complete genome sequence for Sulfitobacter sp. strain JK7-1.</title>
        <authorList>
            <person name="Park S.-J."/>
        </authorList>
    </citation>
    <scope>NUCLEOTIDE SEQUENCE</scope>
    <source>
        <strain evidence="2">JK7-1</strain>
    </source>
</reference>